<dbReference type="OrthoDB" id="5451532at2"/>
<sequence>MLKESAIVKLITFIFLLTLAGCASHEVKPAVPMTIFNPKSGSFNVKVVLFQLNNDGSVQRLESGIVPMEQNIISALQGLGYHYNPDGNVDYLIEARIGSISPKQAVAESSETVGFAVDDGGDWPFFDDYPVIVSEWSPEIQRIKSGPDSCFITTQVLIKADEDQRDIVVYHGTPRPLEVPFVLGCPFSECGQGANKNLTDYILSIFTTATRN</sequence>
<dbReference type="EMBL" id="FWZU01000002">
    <property type="protein sequence ID" value="SMF01669.1"/>
    <property type="molecule type" value="Genomic_DNA"/>
</dbReference>
<dbReference type="AlphaFoldDB" id="A0A1X7CRY6"/>
<dbReference type="PROSITE" id="PS51257">
    <property type="entry name" value="PROKAR_LIPOPROTEIN"/>
    <property type="match status" value="1"/>
</dbReference>
<evidence type="ECO:0008006" key="3">
    <source>
        <dbReference type="Google" id="ProtNLM"/>
    </source>
</evidence>
<accession>A0A1X7CRY6</accession>
<evidence type="ECO:0000313" key="2">
    <source>
        <dbReference type="Proteomes" id="UP000192906"/>
    </source>
</evidence>
<gene>
    <name evidence="1" type="ORF">SAMN06295933_1149</name>
</gene>
<dbReference type="STRING" id="1519643.SAMN06295933_1149"/>
<organism evidence="1 2">
    <name type="scientific">Desulfovibrio gilichinskyi</name>
    <dbReference type="NCBI Taxonomy" id="1519643"/>
    <lineage>
        <taxon>Bacteria</taxon>
        <taxon>Pseudomonadati</taxon>
        <taxon>Thermodesulfobacteriota</taxon>
        <taxon>Desulfovibrionia</taxon>
        <taxon>Desulfovibrionales</taxon>
        <taxon>Desulfovibrionaceae</taxon>
        <taxon>Desulfovibrio</taxon>
    </lineage>
</organism>
<protein>
    <recommendedName>
        <fullName evidence="3">DUF4136 domain-containing protein</fullName>
    </recommendedName>
</protein>
<dbReference type="RefSeq" id="WP_085099661.1">
    <property type="nucleotide sequence ID" value="NZ_FWZU01000002.1"/>
</dbReference>
<name>A0A1X7CRY6_9BACT</name>
<evidence type="ECO:0000313" key="1">
    <source>
        <dbReference type="EMBL" id="SMF01669.1"/>
    </source>
</evidence>
<dbReference type="Proteomes" id="UP000192906">
    <property type="component" value="Unassembled WGS sequence"/>
</dbReference>
<reference evidence="2" key="1">
    <citation type="submission" date="2017-04" db="EMBL/GenBank/DDBJ databases">
        <authorList>
            <person name="Varghese N."/>
            <person name="Submissions S."/>
        </authorList>
    </citation>
    <scope>NUCLEOTIDE SEQUENCE [LARGE SCALE GENOMIC DNA]</scope>
    <source>
        <strain evidence="2">K3S</strain>
    </source>
</reference>
<keyword evidence="2" id="KW-1185">Reference proteome</keyword>
<proteinExistence type="predicted"/>